<organism evidence="8 9">
    <name type="scientific">Brachionus plicatilis</name>
    <name type="common">Marine rotifer</name>
    <name type="synonym">Brachionus muelleri</name>
    <dbReference type="NCBI Taxonomy" id="10195"/>
    <lineage>
        <taxon>Eukaryota</taxon>
        <taxon>Metazoa</taxon>
        <taxon>Spiralia</taxon>
        <taxon>Gnathifera</taxon>
        <taxon>Rotifera</taxon>
        <taxon>Eurotatoria</taxon>
        <taxon>Monogononta</taxon>
        <taxon>Pseudotrocha</taxon>
        <taxon>Ploima</taxon>
        <taxon>Brachionidae</taxon>
        <taxon>Brachionus</taxon>
    </lineage>
</organism>
<dbReference type="AlphaFoldDB" id="A0A3M7QQH4"/>
<feature type="domain" description="Fibrinogen C-terminal" evidence="7">
    <location>
        <begin position="41"/>
        <end position="236"/>
    </location>
</feature>
<evidence type="ECO:0000256" key="2">
    <source>
        <dbReference type="ARBA" id="ARBA00022525"/>
    </source>
</evidence>
<dbReference type="SUPFAM" id="SSF56496">
    <property type="entry name" value="Fibrinogen C-terminal domain-like"/>
    <property type="match status" value="1"/>
</dbReference>
<dbReference type="Pfam" id="PF00147">
    <property type="entry name" value="Fibrinogen_C"/>
    <property type="match status" value="1"/>
</dbReference>
<name>A0A3M7QQH4_BRAPC</name>
<dbReference type="CDD" id="cd00087">
    <property type="entry name" value="FReD"/>
    <property type="match status" value="1"/>
</dbReference>
<keyword evidence="9" id="KW-1185">Reference proteome</keyword>
<dbReference type="InterPro" id="IPR036056">
    <property type="entry name" value="Fibrinogen-like_C"/>
</dbReference>
<gene>
    <name evidence="8" type="ORF">BpHYR1_004545</name>
</gene>
<evidence type="ECO:0000256" key="5">
    <source>
        <dbReference type="ARBA" id="ARBA00023157"/>
    </source>
</evidence>
<dbReference type="EMBL" id="REGN01005408">
    <property type="protein sequence ID" value="RNA13459.1"/>
    <property type="molecule type" value="Genomic_DNA"/>
</dbReference>
<dbReference type="PROSITE" id="PS00514">
    <property type="entry name" value="FIBRINOGEN_C_1"/>
    <property type="match status" value="1"/>
</dbReference>
<dbReference type="PROSITE" id="PS51406">
    <property type="entry name" value="FIBRINOGEN_C_2"/>
    <property type="match status" value="1"/>
</dbReference>
<evidence type="ECO:0000256" key="6">
    <source>
        <dbReference type="ARBA" id="ARBA00023180"/>
    </source>
</evidence>
<dbReference type="PANTHER" id="PTHR47221:SF6">
    <property type="entry name" value="FIBRINOGEN ALPHA CHAIN"/>
    <property type="match status" value="1"/>
</dbReference>
<dbReference type="InterPro" id="IPR002181">
    <property type="entry name" value="Fibrinogen_a/b/g_C_dom"/>
</dbReference>
<proteinExistence type="predicted"/>
<evidence type="ECO:0000256" key="1">
    <source>
        <dbReference type="ARBA" id="ARBA00004613"/>
    </source>
</evidence>
<dbReference type="InterPro" id="IPR014716">
    <property type="entry name" value="Fibrinogen_a/b/g_C_1"/>
</dbReference>
<dbReference type="Gene3D" id="3.90.215.10">
    <property type="entry name" value="Gamma Fibrinogen, chain A, domain 1"/>
    <property type="match status" value="1"/>
</dbReference>
<keyword evidence="2" id="KW-0964">Secreted</keyword>
<dbReference type="GO" id="GO:0005576">
    <property type="term" value="C:extracellular region"/>
    <property type="evidence" value="ECO:0007669"/>
    <property type="project" value="UniProtKB-SubCell"/>
</dbReference>
<dbReference type="Proteomes" id="UP000276133">
    <property type="component" value="Unassembled WGS sequence"/>
</dbReference>
<keyword evidence="4" id="KW-0175">Coiled coil</keyword>
<keyword evidence="6" id="KW-0325">Glycoprotein</keyword>
<evidence type="ECO:0000256" key="4">
    <source>
        <dbReference type="ARBA" id="ARBA00023054"/>
    </source>
</evidence>
<keyword evidence="3" id="KW-0732">Signal</keyword>
<evidence type="ECO:0000313" key="8">
    <source>
        <dbReference type="EMBL" id="RNA13459.1"/>
    </source>
</evidence>
<dbReference type="OrthoDB" id="7735550at2759"/>
<dbReference type="InterPro" id="IPR037579">
    <property type="entry name" value="FIB_ANG-like"/>
</dbReference>
<protein>
    <submittedName>
        <fullName evidence="8">Angiopoietin-related 1</fullName>
    </submittedName>
</protein>
<dbReference type="SMART" id="SM00186">
    <property type="entry name" value="FBG"/>
    <property type="match status" value="1"/>
</dbReference>
<reference evidence="8 9" key="1">
    <citation type="journal article" date="2018" name="Sci. Rep.">
        <title>Genomic signatures of local adaptation to the degree of environmental predictability in rotifers.</title>
        <authorList>
            <person name="Franch-Gras L."/>
            <person name="Hahn C."/>
            <person name="Garcia-Roger E.M."/>
            <person name="Carmona M.J."/>
            <person name="Serra M."/>
            <person name="Gomez A."/>
        </authorList>
    </citation>
    <scope>NUCLEOTIDE SEQUENCE [LARGE SCALE GENOMIC DNA]</scope>
    <source>
        <strain evidence="8">HYR1</strain>
    </source>
</reference>
<comment type="subcellular location">
    <subcellularLocation>
        <location evidence="1">Secreted</location>
    </subcellularLocation>
</comment>
<dbReference type="PANTHER" id="PTHR47221">
    <property type="entry name" value="FIBRINOGEN ALPHA CHAIN"/>
    <property type="match status" value="1"/>
</dbReference>
<evidence type="ECO:0000256" key="3">
    <source>
        <dbReference type="ARBA" id="ARBA00022729"/>
    </source>
</evidence>
<sequence length="349" mass="40810">MPTWDNIQTFDNADDSEKTIGKEGSKWTKYAELFKKRVFNHFGLVLAVNCQDLINDSDGKNGIYSITLMNKNVSFRVHCEFEDGIGYTVIQERNDGSVSFFRDWQSYKIGFGNLDQLGEFWLGLEKIYQLTNQNNYSLQIVMSDWKNEVYVAEYSRFRIGDENHKYKLELGSYLKNMSTVGDSLGENFYGQDHNNMPFSTYDSDNDMRFYDNCAQIYRSGWWFNACFQSNLNGIYYSYTDKVKNVSKHTRSNAVLNDDHSRLRFLRNGIHWNAIDLNMSLKKRSVPTRCKALSYSLNFETDLHTKITYLKRFKKKTKNSLQLIFTIGDFDFFHYCVCKPACHVSNLSSL</sequence>
<comment type="caution">
    <text evidence="8">The sequence shown here is derived from an EMBL/GenBank/DDBJ whole genome shotgun (WGS) entry which is preliminary data.</text>
</comment>
<accession>A0A3M7QQH4</accession>
<dbReference type="STRING" id="10195.A0A3M7QQH4"/>
<evidence type="ECO:0000313" key="9">
    <source>
        <dbReference type="Proteomes" id="UP000276133"/>
    </source>
</evidence>
<keyword evidence="5" id="KW-1015">Disulfide bond</keyword>
<evidence type="ECO:0000259" key="7">
    <source>
        <dbReference type="PROSITE" id="PS51406"/>
    </source>
</evidence>
<dbReference type="InterPro" id="IPR020837">
    <property type="entry name" value="Fibrinogen_CS"/>
</dbReference>